<accession>A0A7J8U4D5</accession>
<dbReference type="OrthoDB" id="1002487at2759"/>
<dbReference type="Proteomes" id="UP000593573">
    <property type="component" value="Unassembled WGS sequence"/>
</dbReference>
<dbReference type="PANTHER" id="PTHR33710:SF77">
    <property type="entry name" value="DNASE I-LIKE SUPERFAMILY PROTEIN"/>
    <property type="match status" value="1"/>
</dbReference>
<comment type="caution">
    <text evidence="1">The sequence shown here is derived from an EMBL/GenBank/DDBJ whole genome shotgun (WGS) entry which is preliminary data.</text>
</comment>
<sequence length="182" mass="20946">MVLSVVDAIDDEVNVEDEMRISKDKADVIARIGFPNSFPVEAEELLPQLIHMKIRNRQDSTSFLCMVVHASPQPAKRQHLWSILDSMAESVVGSAVCNSEWELFAPNCVVCHLHRLKFDHRPILVSLCVLQGRSHRPFRCLANWIMHAEFNDLVKGCWKNNIEVTENLDNFQKVVQDWNKRV</sequence>
<feature type="non-terminal residue" evidence="1">
    <location>
        <position position="1"/>
    </location>
</feature>
<evidence type="ECO:0000313" key="2">
    <source>
        <dbReference type="Proteomes" id="UP000593573"/>
    </source>
</evidence>
<dbReference type="AlphaFoldDB" id="A0A7J8U4D5"/>
<organism evidence="1 2">
    <name type="scientific">Gossypium klotzschianum</name>
    <dbReference type="NCBI Taxonomy" id="34286"/>
    <lineage>
        <taxon>Eukaryota</taxon>
        <taxon>Viridiplantae</taxon>
        <taxon>Streptophyta</taxon>
        <taxon>Embryophyta</taxon>
        <taxon>Tracheophyta</taxon>
        <taxon>Spermatophyta</taxon>
        <taxon>Magnoliopsida</taxon>
        <taxon>eudicotyledons</taxon>
        <taxon>Gunneridae</taxon>
        <taxon>Pentapetalae</taxon>
        <taxon>rosids</taxon>
        <taxon>malvids</taxon>
        <taxon>Malvales</taxon>
        <taxon>Malvaceae</taxon>
        <taxon>Malvoideae</taxon>
        <taxon>Gossypium</taxon>
    </lineage>
</organism>
<keyword evidence="2" id="KW-1185">Reference proteome</keyword>
<dbReference type="PANTHER" id="PTHR33710">
    <property type="entry name" value="BNAC02G09200D PROTEIN"/>
    <property type="match status" value="1"/>
</dbReference>
<name>A0A7J8U4D5_9ROSI</name>
<protein>
    <submittedName>
        <fullName evidence="1">Uncharacterized protein</fullName>
    </submittedName>
</protein>
<proteinExistence type="predicted"/>
<evidence type="ECO:0000313" key="1">
    <source>
        <dbReference type="EMBL" id="MBA0645253.1"/>
    </source>
</evidence>
<gene>
    <name evidence="1" type="ORF">Goklo_013374</name>
</gene>
<reference evidence="1 2" key="1">
    <citation type="journal article" date="2019" name="Genome Biol. Evol.">
        <title>Insights into the evolution of the New World diploid cottons (Gossypium, subgenus Houzingenia) based on genome sequencing.</title>
        <authorList>
            <person name="Grover C.E."/>
            <person name="Arick M.A. 2nd"/>
            <person name="Thrash A."/>
            <person name="Conover J.L."/>
            <person name="Sanders W.S."/>
            <person name="Peterson D.G."/>
            <person name="Frelichowski J.E."/>
            <person name="Scheffler J.A."/>
            <person name="Scheffler B.E."/>
            <person name="Wendel J.F."/>
        </authorList>
    </citation>
    <scope>NUCLEOTIDE SEQUENCE [LARGE SCALE GENOMIC DNA]</scope>
    <source>
        <strain evidence="1">57</strain>
        <tissue evidence="1">Leaf</tissue>
    </source>
</reference>
<dbReference type="EMBL" id="JABFAB010000004">
    <property type="protein sequence ID" value="MBA0645253.1"/>
    <property type="molecule type" value="Genomic_DNA"/>
</dbReference>